<accession>A0A177WNJ0</accession>
<dbReference type="AlphaFoldDB" id="A0A177WNJ0"/>
<dbReference type="Proteomes" id="UP000077115">
    <property type="component" value="Unassembled WGS sequence"/>
</dbReference>
<reference evidence="3 4" key="1">
    <citation type="submission" date="2006-10" db="EMBL/GenBank/DDBJ databases">
        <title>The Genome Sequence of Batrachochytrium dendrobatidis JEL423.</title>
        <authorList>
            <consortium name="The Broad Institute Genome Sequencing Platform"/>
            <person name="Birren B."/>
            <person name="Lander E."/>
            <person name="Galagan J."/>
            <person name="Cuomo C."/>
            <person name="Devon K."/>
            <person name="Jaffe D."/>
            <person name="Butler J."/>
            <person name="Alvarez P."/>
            <person name="Gnerre S."/>
            <person name="Grabherr M."/>
            <person name="Kleber M."/>
            <person name="Mauceli E."/>
            <person name="Brockman W."/>
            <person name="Young S."/>
            <person name="LaButti K."/>
            <person name="Sykes S."/>
            <person name="DeCaprio D."/>
            <person name="Crawford M."/>
            <person name="Koehrsen M."/>
            <person name="Engels R."/>
            <person name="Montgomery P."/>
            <person name="Pearson M."/>
            <person name="Howarth C."/>
            <person name="Larson L."/>
            <person name="White J."/>
            <person name="O'Leary S."/>
            <person name="Kodira C."/>
            <person name="Zeng Q."/>
            <person name="Yandava C."/>
            <person name="Alvarado L."/>
            <person name="Longcore J."/>
            <person name="James T."/>
        </authorList>
    </citation>
    <scope>NUCLEOTIDE SEQUENCE [LARGE SCALE GENOMIC DNA]</scope>
    <source>
        <strain evidence="3 4">JEL423</strain>
    </source>
</reference>
<dbReference type="VEuPathDB" id="FungiDB:BDEG_24866"/>
<feature type="transmembrane region" description="Helical" evidence="2">
    <location>
        <begin position="85"/>
        <end position="103"/>
    </location>
</feature>
<evidence type="ECO:0000313" key="3">
    <source>
        <dbReference type="EMBL" id="OAJ41234.1"/>
    </source>
</evidence>
<evidence type="ECO:0000256" key="1">
    <source>
        <dbReference type="SAM" id="MobiDB-lite"/>
    </source>
</evidence>
<organism evidence="3 4">
    <name type="scientific">Batrachochytrium dendrobatidis (strain JEL423)</name>
    <dbReference type="NCBI Taxonomy" id="403673"/>
    <lineage>
        <taxon>Eukaryota</taxon>
        <taxon>Fungi</taxon>
        <taxon>Fungi incertae sedis</taxon>
        <taxon>Chytridiomycota</taxon>
        <taxon>Chytridiomycota incertae sedis</taxon>
        <taxon>Chytridiomycetes</taxon>
        <taxon>Rhizophydiales</taxon>
        <taxon>Rhizophydiales incertae sedis</taxon>
        <taxon>Batrachochytrium</taxon>
    </lineage>
</organism>
<sequence length="120" mass="13655">MMAARTVYRASALLNRATALRPVSTPLTLRCISSTSTTHGGHAIAKHDHHDHHDDHHGHHEQFNEPGGPLFGHKKGRRLYWWEPSIYMGIYGSIALFALACYIRPRVRQVSFILNLYLQT</sequence>
<name>A0A177WNJ0_BATDL</name>
<feature type="region of interest" description="Disordered" evidence="1">
    <location>
        <begin position="42"/>
        <end position="68"/>
    </location>
</feature>
<keyword evidence="2" id="KW-0812">Transmembrane</keyword>
<dbReference type="EMBL" id="DS022305">
    <property type="protein sequence ID" value="OAJ41234.1"/>
    <property type="molecule type" value="Genomic_DNA"/>
</dbReference>
<keyword evidence="2" id="KW-1133">Transmembrane helix</keyword>
<feature type="compositionally biased region" description="Basic and acidic residues" evidence="1">
    <location>
        <begin position="45"/>
        <end position="63"/>
    </location>
</feature>
<evidence type="ECO:0000313" key="4">
    <source>
        <dbReference type="Proteomes" id="UP000077115"/>
    </source>
</evidence>
<keyword evidence="2" id="KW-0472">Membrane</keyword>
<protein>
    <submittedName>
        <fullName evidence="3">Uncharacterized protein</fullName>
    </submittedName>
</protein>
<evidence type="ECO:0000256" key="2">
    <source>
        <dbReference type="SAM" id="Phobius"/>
    </source>
</evidence>
<proteinExistence type="predicted"/>
<reference evidence="3 4" key="2">
    <citation type="submission" date="2016-05" db="EMBL/GenBank/DDBJ databases">
        <title>Lineage-specific infection strategies underlie the spectrum of fungal disease in amphibians.</title>
        <authorList>
            <person name="Cuomo C.A."/>
            <person name="Farrer R.A."/>
            <person name="James T."/>
            <person name="Longcore J."/>
            <person name="Birren B."/>
        </authorList>
    </citation>
    <scope>NUCLEOTIDE SEQUENCE [LARGE SCALE GENOMIC DNA]</scope>
    <source>
        <strain evidence="3 4">JEL423</strain>
    </source>
</reference>
<gene>
    <name evidence="3" type="ORF">BDEG_24866</name>
</gene>